<geneLocation type="plasmid" evidence="1">
    <name>pBEH1</name>
</geneLocation>
<dbReference type="AlphaFoldDB" id="A0AAX1Q9B3"/>
<gene>
    <name evidence="1" type="ORF">A3864_12750</name>
</gene>
<dbReference type="RefSeq" id="WP_113765599.1">
    <property type="nucleotide sequence ID" value="NZ_LVYK01000026.1"/>
</dbReference>
<evidence type="ECO:0000313" key="1">
    <source>
        <dbReference type="EMBL" id="RAS76684.1"/>
    </source>
</evidence>
<keyword evidence="1" id="KW-0614">Plasmid</keyword>
<proteinExistence type="predicted"/>
<comment type="caution">
    <text evidence="1">The sequence shown here is derived from an EMBL/GenBank/DDBJ whole genome shotgun (WGS) entry which is preliminary data.</text>
</comment>
<evidence type="ECO:0000313" key="2">
    <source>
        <dbReference type="Proteomes" id="UP000250174"/>
    </source>
</evidence>
<name>A0AAX1Q9B3_9BACI</name>
<organism evidence="1 2">
    <name type="scientific">Priestia endophytica</name>
    <dbReference type="NCBI Taxonomy" id="135735"/>
    <lineage>
        <taxon>Bacteria</taxon>
        <taxon>Bacillati</taxon>
        <taxon>Bacillota</taxon>
        <taxon>Bacilli</taxon>
        <taxon>Bacillales</taxon>
        <taxon>Bacillaceae</taxon>
        <taxon>Priestia</taxon>
    </lineage>
</organism>
<accession>A0AAX1Q9B3</accession>
<dbReference type="EMBL" id="LVYK01000026">
    <property type="protein sequence ID" value="RAS76684.1"/>
    <property type="molecule type" value="Genomic_DNA"/>
</dbReference>
<dbReference type="Proteomes" id="UP000250174">
    <property type="component" value="Unassembled WGS sequence"/>
</dbReference>
<reference evidence="1 2" key="1">
    <citation type="submission" date="2016-03" db="EMBL/GenBank/DDBJ databases">
        <title>Comparison of Bacillus endophyticus and B. anthracis characteristics using whole genome sequence analysis and microbiological techniques.</title>
        <authorList>
            <person name="Lekota K.E."/>
            <person name="Mafofo J."/>
            <person name="Rees J."/>
            <person name="Muchadeyi F.C."/>
            <person name="Madoroba E."/>
            <person name="Van Heerden H."/>
        </authorList>
    </citation>
    <scope>NUCLEOTIDE SEQUENCE [LARGE SCALE GENOMIC DNA]</scope>
    <source>
        <strain evidence="1 2">3631_10C</strain>
        <plasmid evidence="1">pBEH1</plasmid>
    </source>
</reference>
<protein>
    <submittedName>
        <fullName evidence="1">Uncharacterized protein</fullName>
    </submittedName>
</protein>
<sequence>MIKERMKITLPPKVKNYIQAYMEKHHLRYTGDAISHICKEHEEAQKREEGSLEKVVEAVSQNIDDLLQRERRHMREELYSLEKNIQRSTLNSIQTVEDYGIRQRGELFASFLEEYKK</sequence>